<evidence type="ECO:0000313" key="2">
    <source>
        <dbReference type="EMBL" id="SNR45182.1"/>
    </source>
</evidence>
<feature type="signal peptide" evidence="1">
    <location>
        <begin position="1"/>
        <end position="19"/>
    </location>
</feature>
<accession>A0A238WF32</accession>
<evidence type="ECO:0000256" key="1">
    <source>
        <dbReference type="SAM" id="SignalP"/>
    </source>
</evidence>
<dbReference type="AlphaFoldDB" id="A0A238WF32"/>
<protein>
    <recommendedName>
        <fullName evidence="4">Outer membrane protein beta-barrel domain-containing protein</fullName>
    </recommendedName>
</protein>
<evidence type="ECO:0000313" key="3">
    <source>
        <dbReference type="Proteomes" id="UP000198379"/>
    </source>
</evidence>
<name>A0A238WF32_9FLAO</name>
<dbReference type="PROSITE" id="PS51257">
    <property type="entry name" value="PROKAR_LIPOPROTEIN"/>
    <property type="match status" value="1"/>
</dbReference>
<dbReference type="EMBL" id="FZNY01000001">
    <property type="protein sequence ID" value="SNR45182.1"/>
    <property type="molecule type" value="Genomic_DNA"/>
</dbReference>
<organism evidence="2 3">
    <name type="scientific">Dokdonia pacifica</name>
    <dbReference type="NCBI Taxonomy" id="1627892"/>
    <lineage>
        <taxon>Bacteria</taxon>
        <taxon>Pseudomonadati</taxon>
        <taxon>Bacteroidota</taxon>
        <taxon>Flavobacteriia</taxon>
        <taxon>Flavobacteriales</taxon>
        <taxon>Flavobacteriaceae</taxon>
        <taxon>Dokdonia</taxon>
    </lineage>
</organism>
<proteinExistence type="predicted"/>
<evidence type="ECO:0008006" key="4">
    <source>
        <dbReference type="Google" id="ProtNLM"/>
    </source>
</evidence>
<reference evidence="2 3" key="1">
    <citation type="submission" date="2017-06" db="EMBL/GenBank/DDBJ databases">
        <authorList>
            <person name="Kim H.J."/>
            <person name="Triplett B.A."/>
        </authorList>
    </citation>
    <scope>NUCLEOTIDE SEQUENCE [LARGE SCALE GENOMIC DNA]</scope>
    <source>
        <strain evidence="2 3">DSM 25597</strain>
    </source>
</reference>
<dbReference type="RefSeq" id="WP_089370316.1">
    <property type="nucleotide sequence ID" value="NZ_BMEP01000003.1"/>
</dbReference>
<dbReference type="Proteomes" id="UP000198379">
    <property type="component" value="Unassembled WGS sequence"/>
</dbReference>
<feature type="chain" id="PRO_5012421280" description="Outer membrane protein beta-barrel domain-containing protein" evidence="1">
    <location>
        <begin position="20"/>
        <end position="224"/>
    </location>
</feature>
<gene>
    <name evidence="2" type="ORF">SAMN06265376_1011017</name>
</gene>
<keyword evidence="3" id="KW-1185">Reference proteome</keyword>
<dbReference type="OrthoDB" id="1143271at2"/>
<sequence length="224" mass="24283">MKLHLFIFILLASVACTFAQSHRNTGSYNRIGLQGKILLTAIDSDNLDIDGSEGFQGGFTTRGRLYNNWGIVYGIDFISANVSVQGAGASQAIDNQIDYNFIGAQLNFLVSYNIIGQNLALDFGPALLVNGKMNLKDDGQADTRIAGFSSLTGNDLEEISKINPFAVIGLTGGFENVRLMVQYQYGVTNILNGLNKQDLELIDSEARDFKGTASFISAGVVFYL</sequence>
<keyword evidence="1" id="KW-0732">Signal</keyword>